<dbReference type="PANTHER" id="PTHR30383">
    <property type="entry name" value="THIOESTERASE 1/PROTEASE 1/LYSOPHOSPHOLIPASE L1"/>
    <property type="match status" value="1"/>
</dbReference>
<keyword evidence="1 2" id="KW-0732">Signal</keyword>
<dbReference type="PANTHER" id="PTHR30383:SF5">
    <property type="entry name" value="SGNH HYDROLASE-TYPE ESTERASE DOMAIN-CONTAINING PROTEIN"/>
    <property type="match status" value="1"/>
</dbReference>
<gene>
    <name evidence="4" type="ORF">Acy02nite_49750</name>
</gene>
<dbReference type="AlphaFoldDB" id="A0A919IJR7"/>
<dbReference type="InterPro" id="IPR051532">
    <property type="entry name" value="Ester_Hydrolysis_Enzymes"/>
</dbReference>
<comment type="caution">
    <text evidence="4">The sequence shown here is derived from an EMBL/GenBank/DDBJ whole genome shotgun (WGS) entry which is preliminary data.</text>
</comment>
<dbReference type="InterPro" id="IPR013830">
    <property type="entry name" value="SGNH_hydro"/>
</dbReference>
<evidence type="ECO:0000259" key="3">
    <source>
        <dbReference type="Pfam" id="PF13472"/>
    </source>
</evidence>
<protein>
    <recommendedName>
        <fullName evidence="3">SGNH hydrolase-type esterase domain-containing protein</fullName>
    </recommendedName>
</protein>
<dbReference type="Proteomes" id="UP000619479">
    <property type="component" value="Unassembled WGS sequence"/>
</dbReference>
<dbReference type="InterPro" id="IPR013517">
    <property type="entry name" value="FG-GAP"/>
</dbReference>
<dbReference type="InterPro" id="IPR036514">
    <property type="entry name" value="SGNH_hydro_sf"/>
</dbReference>
<sequence length="519" mass="55330">MKTLRPAAALLAAALSATALVLPATSAQAAGPRVKVMPLGDSITRGSGSSPWGLGYRPRLLSLVAQQSQYTIDYVGSMTSDAAMADMDHEGHSGWTVVQLREKIDAWMDAENPDVVLLHAGINDLTTNTAETVVSRLDDLVNRIILDRPDVTIVLSGLLPGTTGLGDKVPAVNAGVREIAANEAAQGNKVRYADMPVTSAQMTDDLHPDNAGYVVMADSYFAGLQQAVADGWVLNTHDSFSGDARADLVVHHGSDVTVRKGVSSGGFDTGARVTTGYGRYHGLDVTDGLGELHFADYNDDHKTDLIVHDGSDVNVRLNLGTGFGPSFTVATGYGRYHGSHVPDGLGELHFADYDGDGRTDLFIHDGTDVNVRINNGTGFGATRNLTSGYGRYHGLQVADGLGQLYFADHNGDNRDDLVIHDGTNVNVRINNGTGFDTTRNLTSGYGRYHGLQISNGLGRLYFADYNGDGKDDLVIHDGTNVNVRINNGTGFDTTRTVTTGYGRYHGLQLADGLGRLYFA</sequence>
<accession>A0A919IJR7</accession>
<feature type="signal peptide" evidence="2">
    <location>
        <begin position="1"/>
        <end position="29"/>
    </location>
</feature>
<dbReference type="Gene3D" id="3.40.50.1110">
    <property type="entry name" value="SGNH hydrolase"/>
    <property type="match status" value="1"/>
</dbReference>
<evidence type="ECO:0000256" key="1">
    <source>
        <dbReference type="ARBA" id="ARBA00022729"/>
    </source>
</evidence>
<keyword evidence="5" id="KW-1185">Reference proteome</keyword>
<dbReference type="RefSeq" id="WP_203744444.1">
    <property type="nucleotide sequence ID" value="NZ_BAAAUC010000004.1"/>
</dbReference>
<reference evidence="4" key="1">
    <citation type="submission" date="2021-01" db="EMBL/GenBank/DDBJ databases">
        <title>Whole genome shotgun sequence of Actinoplanes cyaneus NBRC 14990.</title>
        <authorList>
            <person name="Komaki H."/>
            <person name="Tamura T."/>
        </authorList>
    </citation>
    <scope>NUCLEOTIDE SEQUENCE</scope>
    <source>
        <strain evidence="4">NBRC 14990</strain>
    </source>
</reference>
<proteinExistence type="predicted"/>
<evidence type="ECO:0000313" key="4">
    <source>
        <dbReference type="EMBL" id="GID67094.1"/>
    </source>
</evidence>
<dbReference type="CDD" id="cd01833">
    <property type="entry name" value="XynB_like"/>
    <property type="match status" value="1"/>
</dbReference>
<feature type="domain" description="SGNH hydrolase-type esterase" evidence="3">
    <location>
        <begin position="39"/>
        <end position="213"/>
    </location>
</feature>
<dbReference type="Pfam" id="PF13472">
    <property type="entry name" value="Lipase_GDSL_2"/>
    <property type="match status" value="1"/>
</dbReference>
<organism evidence="4 5">
    <name type="scientific">Actinoplanes cyaneus</name>
    <dbReference type="NCBI Taxonomy" id="52696"/>
    <lineage>
        <taxon>Bacteria</taxon>
        <taxon>Bacillati</taxon>
        <taxon>Actinomycetota</taxon>
        <taxon>Actinomycetes</taxon>
        <taxon>Micromonosporales</taxon>
        <taxon>Micromonosporaceae</taxon>
        <taxon>Actinoplanes</taxon>
    </lineage>
</organism>
<dbReference type="InterPro" id="IPR028994">
    <property type="entry name" value="Integrin_alpha_N"/>
</dbReference>
<evidence type="ECO:0000256" key="2">
    <source>
        <dbReference type="SAM" id="SignalP"/>
    </source>
</evidence>
<dbReference type="EMBL" id="BOMH01000037">
    <property type="protein sequence ID" value="GID67094.1"/>
    <property type="molecule type" value="Genomic_DNA"/>
</dbReference>
<feature type="chain" id="PRO_5037735007" description="SGNH hydrolase-type esterase domain-containing protein" evidence="2">
    <location>
        <begin position="30"/>
        <end position="519"/>
    </location>
</feature>
<name>A0A919IJR7_9ACTN</name>
<evidence type="ECO:0000313" key="5">
    <source>
        <dbReference type="Proteomes" id="UP000619479"/>
    </source>
</evidence>
<dbReference type="SUPFAM" id="SSF69318">
    <property type="entry name" value="Integrin alpha N-terminal domain"/>
    <property type="match status" value="1"/>
</dbReference>
<dbReference type="Pfam" id="PF13517">
    <property type="entry name" value="FG-GAP_3"/>
    <property type="match status" value="2"/>
</dbReference>
<dbReference type="GO" id="GO:0004622">
    <property type="term" value="F:phosphatidylcholine lysophospholipase activity"/>
    <property type="evidence" value="ECO:0007669"/>
    <property type="project" value="TreeGrafter"/>
</dbReference>
<dbReference type="SUPFAM" id="SSF52266">
    <property type="entry name" value="SGNH hydrolase"/>
    <property type="match status" value="1"/>
</dbReference>